<dbReference type="Pfam" id="PF01547">
    <property type="entry name" value="SBP_bac_1"/>
    <property type="match status" value="1"/>
</dbReference>
<accession>A0ABQ1LEP2</accession>
<gene>
    <name evidence="4" type="primary">smoE</name>
    <name evidence="4" type="ORF">GCM10011363_43700</name>
</gene>
<evidence type="ECO:0000313" key="4">
    <source>
        <dbReference type="EMBL" id="GGC22394.1"/>
    </source>
</evidence>
<dbReference type="Gene3D" id="3.40.190.10">
    <property type="entry name" value="Periplasmic binding protein-like II"/>
    <property type="match status" value="2"/>
</dbReference>
<organism evidence="4 5">
    <name type="scientific">Marivita lacus</name>
    <dbReference type="NCBI Taxonomy" id="1323742"/>
    <lineage>
        <taxon>Bacteria</taxon>
        <taxon>Pseudomonadati</taxon>
        <taxon>Pseudomonadota</taxon>
        <taxon>Alphaproteobacteria</taxon>
        <taxon>Rhodobacterales</taxon>
        <taxon>Roseobacteraceae</taxon>
        <taxon>Marivita</taxon>
    </lineage>
</organism>
<dbReference type="RefSeq" id="WP_188484226.1">
    <property type="nucleotide sequence ID" value="NZ_BMFC01000022.1"/>
</dbReference>
<dbReference type="InterPro" id="IPR050490">
    <property type="entry name" value="Bact_solute-bd_prot1"/>
</dbReference>
<dbReference type="SUPFAM" id="SSF53850">
    <property type="entry name" value="Periplasmic binding protein-like II"/>
    <property type="match status" value="1"/>
</dbReference>
<sequence>MTIRFNVKKKMKVATATLLLCSVATGALAQDAIRVISHRQPALEFYTQQMVEALPEGRVTVELMPIDKQLELASITMSSESDAIDVLYLNDSSFRRFAANGWLEPIDDLWEKYRGEYDLDDFPKSVIDAVSYDGKIYAMPILTNTQLFFYRKDLLEEAGIEPPQTMEDYMAAASQLDSARMAGTIMSLKPVDAALNESHWYMNAIGDGWFDENWKPIFNNAAGVEAITKLKEMTENAPRGFTAHANDESTINLQQGLAAMGLQWFTRAAAMDNAEQSRVVGQIEWVAPPGGGARTANDGFAISAFSSADREEMFKMLAQAASKESMREGAQFAMPPRLSVLENTELAAQYRWYPAARAALESGKAFPAMPDFNDVGEIVTRHILRAVTGEAEVQEALDQAAAETEELLASRGYYN</sequence>
<dbReference type="Proteomes" id="UP000645462">
    <property type="component" value="Unassembled WGS sequence"/>
</dbReference>
<feature type="chain" id="PRO_5046575260" evidence="3">
    <location>
        <begin position="30"/>
        <end position="415"/>
    </location>
</feature>
<dbReference type="PANTHER" id="PTHR43649">
    <property type="entry name" value="ARABINOSE-BINDING PROTEIN-RELATED"/>
    <property type="match status" value="1"/>
</dbReference>
<evidence type="ECO:0000256" key="3">
    <source>
        <dbReference type="SAM" id="SignalP"/>
    </source>
</evidence>
<keyword evidence="3" id="KW-0732">Signal</keyword>
<protein>
    <submittedName>
        <fullName evidence="4">Sugar ABC transporter substrate-binding protein</fullName>
    </submittedName>
</protein>
<feature type="signal peptide" evidence="3">
    <location>
        <begin position="1"/>
        <end position="29"/>
    </location>
</feature>
<evidence type="ECO:0000256" key="2">
    <source>
        <dbReference type="ARBA" id="ARBA00008520"/>
    </source>
</evidence>
<dbReference type="InterPro" id="IPR006059">
    <property type="entry name" value="SBP"/>
</dbReference>
<comment type="caution">
    <text evidence="4">The sequence shown here is derived from an EMBL/GenBank/DDBJ whole genome shotgun (WGS) entry which is preliminary data.</text>
</comment>
<proteinExistence type="inferred from homology"/>
<evidence type="ECO:0000313" key="5">
    <source>
        <dbReference type="Proteomes" id="UP000645462"/>
    </source>
</evidence>
<dbReference type="EMBL" id="BMFC01000022">
    <property type="protein sequence ID" value="GGC22394.1"/>
    <property type="molecule type" value="Genomic_DNA"/>
</dbReference>
<comment type="subcellular location">
    <subcellularLocation>
        <location evidence="1">Periplasm</location>
    </subcellularLocation>
</comment>
<evidence type="ECO:0000256" key="1">
    <source>
        <dbReference type="ARBA" id="ARBA00004418"/>
    </source>
</evidence>
<keyword evidence="5" id="KW-1185">Reference proteome</keyword>
<reference evidence="5" key="1">
    <citation type="journal article" date="2019" name="Int. J. Syst. Evol. Microbiol.">
        <title>The Global Catalogue of Microorganisms (GCM) 10K type strain sequencing project: providing services to taxonomists for standard genome sequencing and annotation.</title>
        <authorList>
            <consortium name="The Broad Institute Genomics Platform"/>
            <consortium name="The Broad Institute Genome Sequencing Center for Infectious Disease"/>
            <person name="Wu L."/>
            <person name="Ma J."/>
        </authorList>
    </citation>
    <scope>NUCLEOTIDE SEQUENCE [LARGE SCALE GENOMIC DNA]</scope>
    <source>
        <strain evidence="5">CGMCC 1.12478</strain>
    </source>
</reference>
<dbReference type="PANTHER" id="PTHR43649:SF12">
    <property type="entry name" value="DIACETYLCHITOBIOSE BINDING PROTEIN DASA"/>
    <property type="match status" value="1"/>
</dbReference>
<name>A0ABQ1LEP2_9RHOB</name>
<comment type="similarity">
    <text evidence="2">Belongs to the bacterial solute-binding protein 1 family.</text>
</comment>